<dbReference type="Pfam" id="PF25568">
    <property type="entry name" value="AAA_lid_At3g28540"/>
    <property type="match status" value="1"/>
</dbReference>
<comment type="caution">
    <text evidence="9">The sequence shown here is derived from an EMBL/GenBank/DDBJ whole genome shotgun (WGS) entry which is preliminary data.</text>
</comment>
<dbReference type="GO" id="GO:0016887">
    <property type="term" value="F:ATP hydrolysis activity"/>
    <property type="evidence" value="ECO:0007669"/>
    <property type="project" value="InterPro"/>
</dbReference>
<name>A0A2H5MY91_CITUN</name>
<evidence type="ECO:0000256" key="1">
    <source>
        <dbReference type="ARBA" id="ARBA00001946"/>
    </source>
</evidence>
<comment type="catalytic activity">
    <reaction evidence="6">
        <text>ATP + H2O = ADP + phosphate + H(+)</text>
        <dbReference type="Rhea" id="RHEA:13065"/>
        <dbReference type="ChEBI" id="CHEBI:15377"/>
        <dbReference type="ChEBI" id="CHEBI:15378"/>
        <dbReference type="ChEBI" id="CHEBI:30616"/>
        <dbReference type="ChEBI" id="CHEBI:43474"/>
        <dbReference type="ChEBI" id="CHEBI:456216"/>
    </reaction>
</comment>
<keyword evidence="5" id="KW-0460">Magnesium</keyword>
<gene>
    <name evidence="9" type="ORF">CUMW_274370</name>
</gene>
<dbReference type="Pfam" id="PF14363">
    <property type="entry name" value="AAA_assoc"/>
    <property type="match status" value="1"/>
</dbReference>
<dbReference type="Proteomes" id="UP000236630">
    <property type="component" value="Unassembled WGS sequence"/>
</dbReference>
<comment type="similarity">
    <text evidence="2">Belongs to the AAA ATPase family. BCS1 subfamily.</text>
</comment>
<protein>
    <recommendedName>
        <fullName evidence="8">AAA+ ATPase domain-containing protein</fullName>
    </recommendedName>
</protein>
<dbReference type="AlphaFoldDB" id="A0A2H5MY91"/>
<dbReference type="PROSITE" id="PS00674">
    <property type="entry name" value="AAA"/>
    <property type="match status" value="1"/>
</dbReference>
<dbReference type="InterPro" id="IPR027417">
    <property type="entry name" value="P-loop_NTPase"/>
</dbReference>
<proteinExistence type="inferred from homology"/>
<dbReference type="InterPro" id="IPR003593">
    <property type="entry name" value="AAA+_ATPase"/>
</dbReference>
<feature type="domain" description="AAA+ ATPase" evidence="8">
    <location>
        <begin position="176"/>
        <end position="331"/>
    </location>
</feature>
<evidence type="ECO:0000256" key="4">
    <source>
        <dbReference type="ARBA" id="ARBA00022840"/>
    </source>
</evidence>
<dbReference type="Gene3D" id="6.10.280.40">
    <property type="match status" value="1"/>
</dbReference>
<evidence type="ECO:0000313" key="10">
    <source>
        <dbReference type="Proteomes" id="UP000236630"/>
    </source>
</evidence>
<dbReference type="InterPro" id="IPR003960">
    <property type="entry name" value="ATPase_AAA_CS"/>
</dbReference>
<dbReference type="PANTHER" id="PTHR23070">
    <property type="entry name" value="BCS1 AAA-TYPE ATPASE"/>
    <property type="match status" value="1"/>
</dbReference>
<evidence type="ECO:0000259" key="8">
    <source>
        <dbReference type="SMART" id="SM00382"/>
    </source>
</evidence>
<dbReference type="SMART" id="SM00382">
    <property type="entry name" value="AAA"/>
    <property type="match status" value="1"/>
</dbReference>
<keyword evidence="10" id="KW-1185">Reference proteome</keyword>
<keyword evidence="4 7" id="KW-0067">ATP-binding</keyword>
<keyword evidence="3" id="KW-0378">Hydrolase</keyword>
<dbReference type="Pfam" id="PF00004">
    <property type="entry name" value="AAA"/>
    <property type="match status" value="1"/>
</dbReference>
<evidence type="ECO:0000256" key="2">
    <source>
        <dbReference type="ARBA" id="ARBA00007448"/>
    </source>
</evidence>
<reference evidence="9 10" key="1">
    <citation type="journal article" date="2017" name="Front. Genet.">
        <title>Draft sequencing of the heterozygous diploid genome of Satsuma (Citrus unshiu Marc.) using a hybrid assembly approach.</title>
        <authorList>
            <person name="Shimizu T."/>
            <person name="Tanizawa Y."/>
            <person name="Mochizuki T."/>
            <person name="Nagasaki H."/>
            <person name="Yoshioka T."/>
            <person name="Toyoda A."/>
            <person name="Fujiyama A."/>
            <person name="Kaminuma E."/>
            <person name="Nakamura Y."/>
        </authorList>
    </citation>
    <scope>NUCLEOTIDE SEQUENCE [LARGE SCALE GENOMIC DNA]</scope>
    <source>
        <strain evidence="10">cv. Miyagawa wase</strain>
    </source>
</reference>
<dbReference type="GO" id="GO:0006950">
    <property type="term" value="P:response to stress"/>
    <property type="evidence" value="ECO:0007669"/>
    <property type="project" value="UniProtKB-ARBA"/>
</dbReference>
<sequence length="370" mass="42671">MPDEVSSYFDQKFKNFIARIYSELTLVIEEYDDGLNRNKLFKAAKLCLEPKIPPNVNRIKINLPKKESEVSLSVEKNQAVVDVFNGVRLKWKFELKPAPDQELCNNGNYIKKKKTLKLFTLSSNRINHDTWQSAILDHPSTFDTLAMVTDMKKMIMDDLERFLKRKDYYRRVGKAWKRGYLLFGPLGTGKSSLIAAMANYLHFDVYDLELSSVEGNKHLRKVLIATENKSILVVEDIDCCTELQDRSAQARTASPYWHSPRRDLMLQIRNLILFVERILETFGLLNFTNGLWSSSGDERIIVFTTNHKDRLDPALLRPGRMDVHIHMSYCTLCGFKILASNYLGITEHPLFSEVEELIEQTKVTPAEVAE</sequence>
<evidence type="ECO:0000313" key="9">
    <source>
        <dbReference type="EMBL" id="GAY32959.1"/>
    </source>
</evidence>
<evidence type="ECO:0000256" key="3">
    <source>
        <dbReference type="ARBA" id="ARBA00022801"/>
    </source>
</evidence>
<dbReference type="Gene3D" id="3.40.50.300">
    <property type="entry name" value="P-loop containing nucleotide triphosphate hydrolases"/>
    <property type="match status" value="1"/>
</dbReference>
<evidence type="ECO:0000256" key="7">
    <source>
        <dbReference type="RuleBase" id="RU003651"/>
    </source>
</evidence>
<dbReference type="InterPro" id="IPR058017">
    <property type="entry name" value="At3g28540-like_C"/>
</dbReference>
<accession>A0A2H5MY91</accession>
<dbReference type="EMBL" id="BDQV01001439">
    <property type="protein sequence ID" value="GAY32959.1"/>
    <property type="molecule type" value="Genomic_DNA"/>
</dbReference>
<evidence type="ECO:0000256" key="6">
    <source>
        <dbReference type="ARBA" id="ARBA00049360"/>
    </source>
</evidence>
<keyword evidence="7" id="KW-0547">Nucleotide-binding</keyword>
<evidence type="ECO:0000256" key="5">
    <source>
        <dbReference type="ARBA" id="ARBA00022842"/>
    </source>
</evidence>
<organism evidence="9 10">
    <name type="scientific">Citrus unshiu</name>
    <name type="common">Satsuma mandarin</name>
    <name type="synonym">Citrus nobilis var. unshiu</name>
    <dbReference type="NCBI Taxonomy" id="55188"/>
    <lineage>
        <taxon>Eukaryota</taxon>
        <taxon>Viridiplantae</taxon>
        <taxon>Streptophyta</taxon>
        <taxon>Embryophyta</taxon>
        <taxon>Tracheophyta</taxon>
        <taxon>Spermatophyta</taxon>
        <taxon>Magnoliopsida</taxon>
        <taxon>eudicotyledons</taxon>
        <taxon>Gunneridae</taxon>
        <taxon>Pentapetalae</taxon>
        <taxon>rosids</taxon>
        <taxon>malvids</taxon>
        <taxon>Sapindales</taxon>
        <taxon>Rutaceae</taxon>
        <taxon>Aurantioideae</taxon>
        <taxon>Citrus</taxon>
    </lineage>
</organism>
<dbReference type="GO" id="GO:0005524">
    <property type="term" value="F:ATP binding"/>
    <property type="evidence" value="ECO:0007669"/>
    <property type="project" value="UniProtKB-KW"/>
</dbReference>
<dbReference type="STRING" id="55188.A0A2H5MY91"/>
<dbReference type="InterPro" id="IPR003959">
    <property type="entry name" value="ATPase_AAA_core"/>
</dbReference>
<dbReference type="InterPro" id="IPR050747">
    <property type="entry name" value="Mitochondrial_chaperone_BCS1"/>
</dbReference>
<dbReference type="InterPro" id="IPR025753">
    <property type="entry name" value="AAA_N_dom"/>
</dbReference>
<comment type="cofactor">
    <cofactor evidence="1">
        <name>Mg(2+)</name>
        <dbReference type="ChEBI" id="CHEBI:18420"/>
    </cofactor>
</comment>
<dbReference type="SUPFAM" id="SSF52540">
    <property type="entry name" value="P-loop containing nucleoside triphosphate hydrolases"/>
    <property type="match status" value="1"/>
</dbReference>